<keyword evidence="3" id="KW-1185">Reference proteome</keyword>
<sequence>LASTSAGFLVSNSPVPSTSQLPKLATTFISPKTQRFQDLLGQKPHTELEANLQHALHWSNGYINNQKEWLLTMQAQNVLQHIYYTARVRGQLEHSEEKGAQKKKQCLHVDGRAKLLTQDEFFSQVESATTRRTQEEEELRKKKDARVTAHERLATALIRWEVEREACEKGNKKATEEWEASVRAWEHERGLARTERRKLGWTKPAKPTYTSGLLTKPPPKPKLSD</sequence>
<proteinExistence type="predicted"/>
<feature type="compositionally biased region" description="Pro residues" evidence="1">
    <location>
        <begin position="216"/>
        <end position="225"/>
    </location>
</feature>
<dbReference type="AlphaFoldDB" id="A0AA38UCT2"/>
<dbReference type="EMBL" id="MU806649">
    <property type="protein sequence ID" value="KAJ3833702.1"/>
    <property type="molecule type" value="Genomic_DNA"/>
</dbReference>
<comment type="caution">
    <text evidence="2">The sequence shown here is derived from an EMBL/GenBank/DDBJ whole genome shotgun (WGS) entry which is preliminary data.</text>
</comment>
<accession>A0AA38UCT2</accession>
<feature type="compositionally biased region" description="Basic and acidic residues" evidence="1">
    <location>
        <begin position="187"/>
        <end position="198"/>
    </location>
</feature>
<reference evidence="2" key="1">
    <citation type="submission" date="2022-08" db="EMBL/GenBank/DDBJ databases">
        <authorList>
            <consortium name="DOE Joint Genome Institute"/>
            <person name="Min B."/>
            <person name="Riley R."/>
            <person name="Sierra-Patev S."/>
            <person name="Naranjo-Ortiz M."/>
            <person name="Looney B."/>
            <person name="Konkel Z."/>
            <person name="Slot J.C."/>
            <person name="Sakamoto Y."/>
            <person name="Steenwyk J.L."/>
            <person name="Rokas A."/>
            <person name="Carro J."/>
            <person name="Camarero S."/>
            <person name="Ferreira P."/>
            <person name="Molpeceres G."/>
            <person name="Ruiz-Duenas F.J."/>
            <person name="Serrano A."/>
            <person name="Henrissat B."/>
            <person name="Drula E."/>
            <person name="Hughes K.W."/>
            <person name="Mata J.L."/>
            <person name="Ishikawa N.K."/>
            <person name="Vargas-Isla R."/>
            <person name="Ushijima S."/>
            <person name="Smith C.A."/>
            <person name="Ahrendt S."/>
            <person name="Andreopoulos W."/>
            <person name="He G."/>
            <person name="Labutti K."/>
            <person name="Lipzen A."/>
            <person name="Ng V."/>
            <person name="Sandor L."/>
            <person name="Barry K."/>
            <person name="Martinez A.T."/>
            <person name="Xiao Y."/>
            <person name="Gibbons J.G."/>
            <person name="Terashima K."/>
            <person name="Hibbett D.S."/>
            <person name="Grigoriev I.V."/>
        </authorList>
    </citation>
    <scope>NUCLEOTIDE SEQUENCE</scope>
    <source>
        <strain evidence="2">TFB9207</strain>
    </source>
</reference>
<protein>
    <submittedName>
        <fullName evidence="2">Uncharacterized protein</fullName>
    </submittedName>
</protein>
<evidence type="ECO:0000313" key="3">
    <source>
        <dbReference type="Proteomes" id="UP001163846"/>
    </source>
</evidence>
<evidence type="ECO:0000313" key="2">
    <source>
        <dbReference type="EMBL" id="KAJ3833702.1"/>
    </source>
</evidence>
<dbReference type="Proteomes" id="UP001163846">
    <property type="component" value="Unassembled WGS sequence"/>
</dbReference>
<gene>
    <name evidence="2" type="ORF">F5878DRAFT_518886</name>
</gene>
<feature type="non-terminal residue" evidence="2">
    <location>
        <position position="225"/>
    </location>
</feature>
<feature type="non-terminal residue" evidence="2">
    <location>
        <position position="1"/>
    </location>
</feature>
<feature type="region of interest" description="Disordered" evidence="1">
    <location>
        <begin position="187"/>
        <end position="225"/>
    </location>
</feature>
<evidence type="ECO:0000256" key="1">
    <source>
        <dbReference type="SAM" id="MobiDB-lite"/>
    </source>
</evidence>
<name>A0AA38UCT2_9AGAR</name>
<organism evidence="2 3">
    <name type="scientific">Lentinula raphanica</name>
    <dbReference type="NCBI Taxonomy" id="153919"/>
    <lineage>
        <taxon>Eukaryota</taxon>
        <taxon>Fungi</taxon>
        <taxon>Dikarya</taxon>
        <taxon>Basidiomycota</taxon>
        <taxon>Agaricomycotina</taxon>
        <taxon>Agaricomycetes</taxon>
        <taxon>Agaricomycetidae</taxon>
        <taxon>Agaricales</taxon>
        <taxon>Marasmiineae</taxon>
        <taxon>Omphalotaceae</taxon>
        <taxon>Lentinula</taxon>
    </lineage>
</organism>